<dbReference type="Pfam" id="PF00345">
    <property type="entry name" value="PapD_N"/>
    <property type="match status" value="1"/>
</dbReference>
<dbReference type="InterPro" id="IPR008962">
    <property type="entry name" value="PapD-like_sf"/>
</dbReference>
<dbReference type="SUPFAM" id="SSF49354">
    <property type="entry name" value="PapD-like"/>
    <property type="match status" value="1"/>
</dbReference>
<organism evidence="11 12">
    <name type="scientific">Providencia alcalifaciens DSM 30120</name>
    <dbReference type="NCBI Taxonomy" id="520999"/>
    <lineage>
        <taxon>Bacteria</taxon>
        <taxon>Pseudomonadati</taxon>
        <taxon>Pseudomonadota</taxon>
        <taxon>Gammaproteobacteria</taxon>
        <taxon>Enterobacterales</taxon>
        <taxon>Morganellaceae</taxon>
        <taxon>Providencia</taxon>
    </lineage>
</organism>
<reference evidence="11 12" key="2">
    <citation type="submission" date="2008-10" db="EMBL/GenBank/DDBJ databases">
        <authorList>
            <person name="Fulton L."/>
            <person name="Clifton S."/>
            <person name="Fulton B."/>
            <person name="Xu J."/>
            <person name="Minx P."/>
            <person name="Pepin K.H."/>
            <person name="Johnson M."/>
            <person name="Bhonagiri V."/>
            <person name="Nash W.E."/>
            <person name="Mardis E.R."/>
            <person name="Wilson R.K."/>
        </authorList>
    </citation>
    <scope>NUCLEOTIDE SEQUENCE [LARGE SCALE GENOMIC DNA]</scope>
    <source>
        <strain evidence="11 12">DSM 30120</strain>
    </source>
</reference>
<evidence type="ECO:0000259" key="9">
    <source>
        <dbReference type="Pfam" id="PF00345"/>
    </source>
</evidence>
<dbReference type="Gene3D" id="2.60.40.10">
    <property type="entry name" value="Immunoglobulins"/>
    <property type="match status" value="2"/>
</dbReference>
<sequence length="262" mass="29078">MIKWVIRMFSTRLSDYRALILVLICSCFSSLSFATEGGLRLAQTRVVFDAANPNAKLAIKNSSPQVYLIKADVINTPEGNAHQPAPPFIATPPMFRLEKESQNTLLIVRNGTSELPVDRESVFYLSLLAIPATTKVNAPEGDMTSAQVSVGIRNVIKLFYRPKGLPMNIETASSKLTFHYQNQQITVSNPTPYYITLAQLSVDQHPVDVRERGPMIAPFSTQTYPMTAHGTHVEWRVITDYGDMSTAYQGSIQSGAIRDEQP</sequence>
<protein>
    <submittedName>
        <fullName evidence="11">Gram-negative pili assembly chaperone domain protein</fullName>
    </submittedName>
</protein>
<accession>B6X9K8</accession>
<evidence type="ECO:0000256" key="4">
    <source>
        <dbReference type="ARBA" id="ARBA00022729"/>
    </source>
</evidence>
<evidence type="ECO:0000256" key="2">
    <source>
        <dbReference type="ARBA" id="ARBA00007399"/>
    </source>
</evidence>
<dbReference type="Proteomes" id="UP000003729">
    <property type="component" value="Unassembled WGS sequence"/>
</dbReference>
<dbReference type="Pfam" id="PF02753">
    <property type="entry name" value="PapD_C"/>
    <property type="match status" value="1"/>
</dbReference>
<dbReference type="PANTHER" id="PTHR30251:SF2">
    <property type="entry name" value="FIMBRIAL CHAPERONE YADV-RELATED"/>
    <property type="match status" value="1"/>
</dbReference>
<evidence type="ECO:0000313" key="12">
    <source>
        <dbReference type="Proteomes" id="UP000003729"/>
    </source>
</evidence>
<dbReference type="PRINTS" id="PR00969">
    <property type="entry name" value="CHAPERONPILI"/>
</dbReference>
<dbReference type="InterPro" id="IPR050643">
    <property type="entry name" value="Periplasmic_pilus_chap"/>
</dbReference>
<dbReference type="InterPro" id="IPR036316">
    <property type="entry name" value="Pili_assmbl_chap_C_dom_sf"/>
</dbReference>
<evidence type="ECO:0000256" key="6">
    <source>
        <dbReference type="ARBA" id="ARBA00023186"/>
    </source>
</evidence>
<proteinExistence type="inferred from homology"/>
<dbReference type="AlphaFoldDB" id="B6X9K8"/>
<keyword evidence="5" id="KW-0574">Periplasm</keyword>
<feature type="domain" description="Pili assembly chaperone C-terminal" evidence="10">
    <location>
        <begin position="187"/>
        <end position="242"/>
    </location>
</feature>
<gene>
    <name evidence="11" type="ORF">PROVALCAL_00003</name>
</gene>
<dbReference type="EMBL" id="ABXW01000001">
    <property type="protein sequence ID" value="EEB47916.1"/>
    <property type="molecule type" value="Genomic_DNA"/>
</dbReference>
<dbReference type="GO" id="GO:0071555">
    <property type="term" value="P:cell wall organization"/>
    <property type="evidence" value="ECO:0007669"/>
    <property type="project" value="InterPro"/>
</dbReference>
<keyword evidence="4" id="KW-0732">Signal</keyword>
<evidence type="ECO:0000256" key="7">
    <source>
        <dbReference type="ARBA" id="ARBA00023319"/>
    </source>
</evidence>
<evidence type="ECO:0000259" key="10">
    <source>
        <dbReference type="Pfam" id="PF02753"/>
    </source>
</evidence>
<dbReference type="InterPro" id="IPR018046">
    <property type="entry name" value="Pili_assmbl_chaperone_CS"/>
</dbReference>
<keyword evidence="6 8" id="KW-0143">Chaperone</keyword>
<evidence type="ECO:0000256" key="3">
    <source>
        <dbReference type="ARBA" id="ARBA00022558"/>
    </source>
</evidence>
<evidence type="ECO:0000256" key="5">
    <source>
        <dbReference type="ARBA" id="ARBA00022764"/>
    </source>
</evidence>
<dbReference type="PANTHER" id="PTHR30251">
    <property type="entry name" value="PILUS ASSEMBLY CHAPERONE"/>
    <property type="match status" value="1"/>
</dbReference>
<feature type="domain" description="Pili assembly chaperone N-terminal" evidence="9">
    <location>
        <begin position="38"/>
        <end position="165"/>
    </location>
</feature>
<keyword evidence="3" id="KW-1029">Fimbrium biogenesis</keyword>
<comment type="caution">
    <text evidence="11">The sequence shown here is derived from an EMBL/GenBank/DDBJ whole genome shotgun (WGS) entry which is preliminary data.</text>
</comment>
<dbReference type="InterPro" id="IPR013783">
    <property type="entry name" value="Ig-like_fold"/>
</dbReference>
<dbReference type="GO" id="GO:0030288">
    <property type="term" value="C:outer membrane-bounded periplasmic space"/>
    <property type="evidence" value="ECO:0007669"/>
    <property type="project" value="InterPro"/>
</dbReference>
<keyword evidence="7" id="KW-0393">Immunoglobulin domain</keyword>
<dbReference type="PROSITE" id="PS00635">
    <property type="entry name" value="PILI_CHAPERONE"/>
    <property type="match status" value="1"/>
</dbReference>
<dbReference type="InterPro" id="IPR001829">
    <property type="entry name" value="Pili_assmbl_chaperone_bac"/>
</dbReference>
<evidence type="ECO:0000256" key="1">
    <source>
        <dbReference type="ARBA" id="ARBA00004418"/>
    </source>
</evidence>
<evidence type="ECO:0000313" key="11">
    <source>
        <dbReference type="EMBL" id="EEB47916.1"/>
    </source>
</evidence>
<dbReference type="eggNOG" id="COG3121">
    <property type="taxonomic scope" value="Bacteria"/>
</dbReference>
<name>B6X9K8_9GAMM</name>
<evidence type="ECO:0000256" key="8">
    <source>
        <dbReference type="RuleBase" id="RU003918"/>
    </source>
</evidence>
<dbReference type="InterPro" id="IPR016147">
    <property type="entry name" value="Pili_assmbl_chaperone_N"/>
</dbReference>
<dbReference type="InterPro" id="IPR016148">
    <property type="entry name" value="Pili_assmbl_chaperone_C"/>
</dbReference>
<comment type="subcellular location">
    <subcellularLocation>
        <location evidence="1 8">Periplasm</location>
    </subcellularLocation>
</comment>
<comment type="similarity">
    <text evidence="2 8">Belongs to the periplasmic pilus chaperone family.</text>
</comment>
<dbReference type="SUPFAM" id="SSF49584">
    <property type="entry name" value="Periplasmic chaperone C-domain"/>
    <property type="match status" value="1"/>
</dbReference>
<reference evidence="11 12" key="1">
    <citation type="submission" date="2008-10" db="EMBL/GenBank/DDBJ databases">
        <title>Draft genome sequence of Providencia alcalifaciens (DSM 30120).</title>
        <authorList>
            <person name="Sudarsanam P."/>
            <person name="Ley R."/>
            <person name="Guruge J."/>
            <person name="Turnbaugh P.J."/>
            <person name="Mahowald M."/>
            <person name="Liep D."/>
            <person name="Gordon J."/>
        </authorList>
    </citation>
    <scope>NUCLEOTIDE SEQUENCE [LARGE SCALE GENOMIC DNA]</scope>
    <source>
        <strain evidence="11 12">DSM 30120</strain>
    </source>
</reference>